<dbReference type="InterPro" id="IPR011032">
    <property type="entry name" value="GroES-like_sf"/>
</dbReference>
<dbReference type="PANTHER" id="PTHR43161:SF9">
    <property type="entry name" value="SORBITOL DEHYDROGENASE"/>
    <property type="match status" value="1"/>
</dbReference>
<accession>A0ABW1DGR0</accession>
<evidence type="ECO:0000256" key="2">
    <source>
        <dbReference type="ARBA" id="ARBA00008072"/>
    </source>
</evidence>
<dbReference type="Pfam" id="PF08240">
    <property type="entry name" value="ADH_N"/>
    <property type="match status" value="1"/>
</dbReference>
<reference evidence="10" key="1">
    <citation type="journal article" date="2019" name="Int. J. Syst. Evol. Microbiol.">
        <title>The Global Catalogue of Microorganisms (GCM) 10K type strain sequencing project: providing services to taxonomists for standard genome sequencing and annotation.</title>
        <authorList>
            <consortium name="The Broad Institute Genomics Platform"/>
            <consortium name="The Broad Institute Genome Sequencing Center for Infectious Disease"/>
            <person name="Wu L."/>
            <person name="Ma J."/>
        </authorList>
    </citation>
    <scope>NUCLEOTIDE SEQUENCE [LARGE SCALE GENOMIC DNA]</scope>
    <source>
        <strain evidence="10">CGMCC 1.15053</strain>
    </source>
</reference>
<dbReference type="InterPro" id="IPR002328">
    <property type="entry name" value="ADH_Zn_CS"/>
</dbReference>
<dbReference type="SMART" id="SM00829">
    <property type="entry name" value="PKS_ER"/>
    <property type="match status" value="1"/>
</dbReference>
<gene>
    <name evidence="9" type="ORF">ACFPQ6_03125</name>
</gene>
<dbReference type="SUPFAM" id="SSF51735">
    <property type="entry name" value="NAD(P)-binding Rossmann-fold domains"/>
    <property type="match status" value="1"/>
</dbReference>
<dbReference type="PROSITE" id="PS00059">
    <property type="entry name" value="ADH_ZINC"/>
    <property type="match status" value="1"/>
</dbReference>
<evidence type="ECO:0000256" key="7">
    <source>
        <dbReference type="SAM" id="MobiDB-lite"/>
    </source>
</evidence>
<name>A0ABW1DGR0_9DEIO</name>
<proteinExistence type="inferred from homology"/>
<keyword evidence="10" id="KW-1185">Reference proteome</keyword>
<dbReference type="Gene3D" id="3.40.50.720">
    <property type="entry name" value="NAD(P)-binding Rossmann-like Domain"/>
    <property type="match status" value="1"/>
</dbReference>
<feature type="domain" description="Enoyl reductase (ER)" evidence="8">
    <location>
        <begin position="25"/>
        <end position="366"/>
    </location>
</feature>
<dbReference type="Gene3D" id="3.90.180.10">
    <property type="entry name" value="Medium-chain alcohol dehydrogenases, catalytic domain"/>
    <property type="match status" value="1"/>
</dbReference>
<feature type="compositionally biased region" description="Polar residues" evidence="7">
    <location>
        <begin position="14"/>
        <end position="24"/>
    </location>
</feature>
<evidence type="ECO:0000313" key="9">
    <source>
        <dbReference type="EMBL" id="MFC5847292.1"/>
    </source>
</evidence>
<keyword evidence="3 6" id="KW-0479">Metal-binding</keyword>
<dbReference type="InterPro" id="IPR036291">
    <property type="entry name" value="NAD(P)-bd_dom_sf"/>
</dbReference>
<dbReference type="RefSeq" id="WP_380046309.1">
    <property type="nucleotide sequence ID" value="NZ_JBHSOH010000004.1"/>
</dbReference>
<dbReference type="SUPFAM" id="SSF50129">
    <property type="entry name" value="GroES-like"/>
    <property type="match status" value="1"/>
</dbReference>
<dbReference type="InterPro" id="IPR013149">
    <property type="entry name" value="ADH-like_C"/>
</dbReference>
<dbReference type="Proteomes" id="UP001595979">
    <property type="component" value="Unassembled WGS sequence"/>
</dbReference>
<dbReference type="Pfam" id="PF00107">
    <property type="entry name" value="ADH_zinc_N"/>
    <property type="match status" value="1"/>
</dbReference>
<organism evidence="9 10">
    <name type="scientific">Deinococcus petrolearius</name>
    <dbReference type="NCBI Taxonomy" id="1751295"/>
    <lineage>
        <taxon>Bacteria</taxon>
        <taxon>Thermotogati</taxon>
        <taxon>Deinococcota</taxon>
        <taxon>Deinococci</taxon>
        <taxon>Deinococcales</taxon>
        <taxon>Deinococcaceae</taxon>
        <taxon>Deinococcus</taxon>
    </lineage>
</organism>
<comment type="similarity">
    <text evidence="2 6">Belongs to the zinc-containing alcohol dehydrogenase family.</text>
</comment>
<keyword evidence="5" id="KW-0560">Oxidoreductase</keyword>
<evidence type="ECO:0000256" key="4">
    <source>
        <dbReference type="ARBA" id="ARBA00022833"/>
    </source>
</evidence>
<dbReference type="InterPro" id="IPR020843">
    <property type="entry name" value="ER"/>
</dbReference>
<protein>
    <submittedName>
        <fullName evidence="9">NAD(P)-dependent alcohol dehydrogenase</fullName>
    </submittedName>
</protein>
<dbReference type="CDD" id="cd05285">
    <property type="entry name" value="sorbitol_DH"/>
    <property type="match status" value="1"/>
</dbReference>
<evidence type="ECO:0000256" key="6">
    <source>
        <dbReference type="RuleBase" id="RU361277"/>
    </source>
</evidence>
<dbReference type="InterPro" id="IPR045306">
    <property type="entry name" value="SDH-like"/>
</dbReference>
<comment type="caution">
    <text evidence="9">The sequence shown here is derived from an EMBL/GenBank/DDBJ whole genome shotgun (WGS) entry which is preliminary data.</text>
</comment>
<evidence type="ECO:0000313" key="10">
    <source>
        <dbReference type="Proteomes" id="UP001595979"/>
    </source>
</evidence>
<dbReference type="EMBL" id="JBHSOH010000004">
    <property type="protein sequence ID" value="MFC5847292.1"/>
    <property type="molecule type" value="Genomic_DNA"/>
</dbReference>
<evidence type="ECO:0000259" key="8">
    <source>
        <dbReference type="SMART" id="SM00829"/>
    </source>
</evidence>
<comment type="cofactor">
    <cofactor evidence="1 6">
        <name>Zn(2+)</name>
        <dbReference type="ChEBI" id="CHEBI:29105"/>
    </cofactor>
</comment>
<evidence type="ECO:0000256" key="1">
    <source>
        <dbReference type="ARBA" id="ARBA00001947"/>
    </source>
</evidence>
<keyword evidence="4 6" id="KW-0862">Zinc</keyword>
<dbReference type="PANTHER" id="PTHR43161">
    <property type="entry name" value="SORBITOL DEHYDROGENASE"/>
    <property type="match status" value="1"/>
</dbReference>
<evidence type="ECO:0000256" key="5">
    <source>
        <dbReference type="ARBA" id="ARBA00023002"/>
    </source>
</evidence>
<feature type="region of interest" description="Disordered" evidence="7">
    <location>
        <begin position="1"/>
        <end position="24"/>
    </location>
</feature>
<evidence type="ECO:0000256" key="3">
    <source>
        <dbReference type="ARBA" id="ARBA00022723"/>
    </source>
</evidence>
<dbReference type="InterPro" id="IPR013154">
    <property type="entry name" value="ADH-like_N"/>
</dbReference>
<sequence length="369" mass="38595">MTDAAQANPPASPGSRSSRTSVLSGTRTLGWTARDVAAPGPLEVRVRVRRVGVCGSDVHYYTHGRIGKFVVEGPLVLGHEVSGVVEAVGEGVTRVRPGDRVALEPGVPCRRCAYCKTGAYNLCPDMTFMATPPVDGALSEYVVWPEDFVFPVPDSVSDDAAALLEPLAVGVWAARKGGVVPGQSVAVFGAGPIGCTTIQAAKAAGATTIVAVDLEDFRLDLARRVGATHTFNARSGDPLDFIRELTAAQTGLPLSHAGVDVSFETAGSLPTTRLSLAAPRPGGVTVLVGLPPDPEVSLDIVSAASREVSIRGVFRYANCYPAAVALVASGAVDLDALVTHRYDFAQTPEAFEFAEREKRASMKVMIDVG</sequence>